<keyword evidence="4 7" id="KW-0808">Transferase</keyword>
<evidence type="ECO:0000256" key="2">
    <source>
        <dbReference type="ARBA" id="ARBA00012415"/>
    </source>
</evidence>
<protein>
    <recommendedName>
        <fullName evidence="3 7">UTP--glucose-1-phosphate uridylyltransferase</fullName>
        <ecNumber evidence="2 7">2.7.7.9</ecNumber>
    </recommendedName>
    <alternativeName>
        <fullName evidence="7">UDP-glucose pyrophosphorylase</fullName>
    </alternativeName>
</protein>
<accession>A0AAX4HQ66</accession>
<dbReference type="RefSeq" id="WP_321395678.1">
    <property type="nucleotide sequence ID" value="NZ_CP139487.1"/>
</dbReference>
<dbReference type="Gene3D" id="3.90.550.10">
    <property type="entry name" value="Spore Coat Polysaccharide Biosynthesis Protein SpsA, Chain A"/>
    <property type="match status" value="1"/>
</dbReference>
<dbReference type="InterPro" id="IPR005835">
    <property type="entry name" value="NTP_transferase_dom"/>
</dbReference>
<evidence type="ECO:0000313" key="10">
    <source>
        <dbReference type="Proteomes" id="UP001324634"/>
    </source>
</evidence>
<dbReference type="Pfam" id="PF00483">
    <property type="entry name" value="NTP_transferase"/>
    <property type="match status" value="1"/>
</dbReference>
<evidence type="ECO:0000256" key="1">
    <source>
        <dbReference type="ARBA" id="ARBA00006890"/>
    </source>
</evidence>
<evidence type="ECO:0000259" key="8">
    <source>
        <dbReference type="Pfam" id="PF00483"/>
    </source>
</evidence>
<dbReference type="EC" id="2.7.7.9" evidence="2 7"/>
<reference evidence="9 10" key="1">
    <citation type="submission" date="2023-11" db="EMBL/GenBank/DDBJ databases">
        <title>Peredibacter starrii A3.12.</title>
        <authorList>
            <person name="Mitchell R.J."/>
        </authorList>
    </citation>
    <scope>NUCLEOTIDE SEQUENCE [LARGE SCALE GENOMIC DNA]</scope>
    <source>
        <strain evidence="9 10">A3.12</strain>
    </source>
</reference>
<dbReference type="SUPFAM" id="SSF53448">
    <property type="entry name" value="Nucleotide-diphospho-sugar transferases"/>
    <property type="match status" value="1"/>
</dbReference>
<evidence type="ECO:0000256" key="5">
    <source>
        <dbReference type="ARBA" id="ARBA00022695"/>
    </source>
</evidence>
<feature type="domain" description="Nucleotidyl transferase" evidence="8">
    <location>
        <begin position="5"/>
        <end position="265"/>
    </location>
</feature>
<keyword evidence="5 7" id="KW-0548">Nucleotidyltransferase</keyword>
<evidence type="ECO:0000256" key="7">
    <source>
        <dbReference type="RuleBase" id="RU361259"/>
    </source>
</evidence>
<comment type="similarity">
    <text evidence="1 7">Belongs to the UDPGP type 2 family.</text>
</comment>
<dbReference type="GO" id="GO:0006011">
    <property type="term" value="P:UDP-alpha-D-glucose metabolic process"/>
    <property type="evidence" value="ECO:0007669"/>
    <property type="project" value="InterPro"/>
</dbReference>
<name>A0AAX4HQ66_9BACT</name>
<dbReference type="PANTHER" id="PTHR43197:SF1">
    <property type="entry name" value="UTP--GLUCOSE-1-PHOSPHATE URIDYLYLTRANSFERASE"/>
    <property type="match status" value="1"/>
</dbReference>
<dbReference type="NCBIfam" id="TIGR01099">
    <property type="entry name" value="galU"/>
    <property type="match status" value="1"/>
</dbReference>
<evidence type="ECO:0000256" key="4">
    <source>
        <dbReference type="ARBA" id="ARBA00022679"/>
    </source>
</evidence>
<evidence type="ECO:0000313" key="9">
    <source>
        <dbReference type="EMBL" id="WPU65360.1"/>
    </source>
</evidence>
<dbReference type="EMBL" id="CP139487">
    <property type="protein sequence ID" value="WPU65360.1"/>
    <property type="molecule type" value="Genomic_DNA"/>
</dbReference>
<gene>
    <name evidence="9" type="primary">galU</name>
    <name evidence="9" type="ORF">SOO65_01215</name>
</gene>
<dbReference type="AlphaFoldDB" id="A0AAX4HQ66"/>
<dbReference type="Proteomes" id="UP001324634">
    <property type="component" value="Chromosome"/>
</dbReference>
<organism evidence="9 10">
    <name type="scientific">Peredibacter starrii</name>
    <dbReference type="NCBI Taxonomy" id="28202"/>
    <lineage>
        <taxon>Bacteria</taxon>
        <taxon>Pseudomonadati</taxon>
        <taxon>Bdellovibrionota</taxon>
        <taxon>Bacteriovoracia</taxon>
        <taxon>Bacteriovoracales</taxon>
        <taxon>Bacteriovoracaceae</taxon>
        <taxon>Peredibacter</taxon>
    </lineage>
</organism>
<evidence type="ECO:0000256" key="6">
    <source>
        <dbReference type="ARBA" id="ARBA00048128"/>
    </source>
</evidence>
<dbReference type="CDD" id="cd02541">
    <property type="entry name" value="UGPase_prokaryotic"/>
    <property type="match status" value="1"/>
</dbReference>
<dbReference type="PANTHER" id="PTHR43197">
    <property type="entry name" value="UTP--GLUCOSE-1-PHOSPHATE URIDYLYLTRANSFERASE"/>
    <property type="match status" value="1"/>
</dbReference>
<dbReference type="InterPro" id="IPR005771">
    <property type="entry name" value="GalU_uridylyltTrfase_bac/arc"/>
</dbReference>
<dbReference type="GO" id="GO:0003983">
    <property type="term" value="F:UTP:glucose-1-phosphate uridylyltransferase activity"/>
    <property type="evidence" value="ECO:0007669"/>
    <property type="project" value="UniProtKB-EC"/>
</dbReference>
<comment type="catalytic activity">
    <reaction evidence="6 7">
        <text>alpha-D-glucose 1-phosphate + UTP + H(+) = UDP-alpha-D-glucose + diphosphate</text>
        <dbReference type="Rhea" id="RHEA:19889"/>
        <dbReference type="ChEBI" id="CHEBI:15378"/>
        <dbReference type="ChEBI" id="CHEBI:33019"/>
        <dbReference type="ChEBI" id="CHEBI:46398"/>
        <dbReference type="ChEBI" id="CHEBI:58601"/>
        <dbReference type="ChEBI" id="CHEBI:58885"/>
        <dbReference type="EC" id="2.7.7.9"/>
    </reaction>
</comment>
<sequence length="294" mass="32684">MKIRKAIIPIAGKGTRFLPATKQIAKEIIPIINVPMIHYIVQEAVEAGIEQIIFVTSSGKFSVEDYFDRNQELEAFLERNNKMKELDLIRKIGSMVDVTSVRQKEQLGLGHAVLCAKNMIGDEPFAILLGDDIVINDNPAIKQLMDVSLVNNGAPVIGVMEVPKQDTPKYGIVKGEIVDEKTLRMTGMVEKPKPEDAPTNLATPGRYILTPKIFSILEKIPRGAGNEYQLTDAINVLCQSQDVFAYRFDGERYDTGNVHGYLDATIDFALKDPEIRDTFLASLKSRLVKHGISV</sequence>
<dbReference type="KEGG" id="psti:SOO65_01215"/>
<proteinExistence type="inferred from homology"/>
<dbReference type="InterPro" id="IPR029044">
    <property type="entry name" value="Nucleotide-diphossugar_trans"/>
</dbReference>
<evidence type="ECO:0000256" key="3">
    <source>
        <dbReference type="ARBA" id="ARBA00019048"/>
    </source>
</evidence>
<keyword evidence="10" id="KW-1185">Reference proteome</keyword>